<comment type="caution">
    <text evidence="1">The sequence shown here is derived from an EMBL/GenBank/DDBJ whole genome shotgun (WGS) entry which is preliminary data.</text>
</comment>
<organism evidence="1 2">
    <name type="scientific">Marasmius crinis-equi</name>
    <dbReference type="NCBI Taxonomy" id="585013"/>
    <lineage>
        <taxon>Eukaryota</taxon>
        <taxon>Fungi</taxon>
        <taxon>Dikarya</taxon>
        <taxon>Basidiomycota</taxon>
        <taxon>Agaricomycotina</taxon>
        <taxon>Agaricomycetes</taxon>
        <taxon>Agaricomycetidae</taxon>
        <taxon>Agaricales</taxon>
        <taxon>Marasmiineae</taxon>
        <taxon>Marasmiaceae</taxon>
        <taxon>Marasmius</taxon>
    </lineage>
</organism>
<dbReference type="SUPFAM" id="SSF52047">
    <property type="entry name" value="RNI-like"/>
    <property type="match status" value="1"/>
</dbReference>
<accession>A0ABR3G0L3</accession>
<gene>
    <name evidence="1" type="ORF">V5O48_000701</name>
</gene>
<evidence type="ECO:0000313" key="2">
    <source>
        <dbReference type="Proteomes" id="UP001465976"/>
    </source>
</evidence>
<protein>
    <recommendedName>
        <fullName evidence="3">F-box domain-containing protein</fullName>
    </recommendedName>
</protein>
<reference evidence="1 2" key="1">
    <citation type="submission" date="2024-02" db="EMBL/GenBank/DDBJ databases">
        <title>A draft genome for the cacao thread blight pathogen Marasmius crinis-equi.</title>
        <authorList>
            <person name="Cohen S.P."/>
            <person name="Baruah I.K."/>
            <person name="Amoako-Attah I."/>
            <person name="Bukari Y."/>
            <person name="Meinhardt L.W."/>
            <person name="Bailey B.A."/>
        </authorList>
    </citation>
    <scope>NUCLEOTIDE SEQUENCE [LARGE SCALE GENOMIC DNA]</scope>
    <source>
        <strain evidence="1 2">GH-76</strain>
    </source>
</reference>
<evidence type="ECO:0008006" key="3">
    <source>
        <dbReference type="Google" id="ProtNLM"/>
    </source>
</evidence>
<dbReference type="EMBL" id="JBAHYK010000012">
    <property type="protein sequence ID" value="KAL0581325.1"/>
    <property type="molecule type" value="Genomic_DNA"/>
</dbReference>
<proteinExistence type="predicted"/>
<keyword evidence="2" id="KW-1185">Reference proteome</keyword>
<dbReference type="Gene3D" id="3.80.10.10">
    <property type="entry name" value="Ribonuclease Inhibitor"/>
    <property type="match status" value="1"/>
</dbReference>
<dbReference type="InterPro" id="IPR032675">
    <property type="entry name" value="LRR_dom_sf"/>
</dbReference>
<sequence>MLQLSKSAHLSIDAHVSCIPNCRLDALSEALKHISRTRTLFIEARKSEIEGALSTVTEPAPFLRSMELVCHPPADFITLPDSFLGCDTPRLHKLELYRCQIPWNTPFLTDLTFLKIDWSGYRCRRPLTIAQFVEIFRSMSELTALELRNCLPLCPYTTNSPESVVFFPRLRQLVLASTEAQCANVLNHVSFPSTTAITLVCESAGRDVKPFSSLAGLFSSSALVGEWSVRFADFIFQTQCISLKMWNTANDGETNSPGLPCLDLQLDWRGPYELVIRIIRVSSSKHDLSAQAIINYFGSLSQLNKITVANCAIDFFEAIGRNVGSNDPSPSDHRCTSSFPALRTLEFDEISLYSSQPESRRYINGLLTALEWRPRNGVSVQKLLFRKCWYLFREDIKLIEELVGDVDWDGYERDYGEKRKRARKL</sequence>
<evidence type="ECO:0000313" key="1">
    <source>
        <dbReference type="EMBL" id="KAL0581325.1"/>
    </source>
</evidence>
<dbReference type="Proteomes" id="UP001465976">
    <property type="component" value="Unassembled WGS sequence"/>
</dbReference>
<name>A0ABR3G0L3_9AGAR</name>